<dbReference type="OrthoDB" id="850722at2759"/>
<reference evidence="1 2" key="1">
    <citation type="journal article" date="2014" name="PLoS ONE">
        <title>Global Analysis of Gene Expression Profiles in Physic Nut (Jatropha curcas L.) Seedlings Exposed to Salt Stress.</title>
        <authorList>
            <person name="Zhang L."/>
            <person name="Zhang C."/>
            <person name="Wu P."/>
            <person name="Chen Y."/>
            <person name="Li M."/>
            <person name="Jiang H."/>
            <person name="Wu G."/>
        </authorList>
    </citation>
    <scope>NUCLEOTIDE SEQUENCE [LARGE SCALE GENOMIC DNA]</scope>
    <source>
        <strain evidence="2">cv. GZQX0401</strain>
        <tissue evidence="1">Young leaves</tissue>
    </source>
</reference>
<organism evidence="1 2">
    <name type="scientific">Jatropha curcas</name>
    <name type="common">Barbados nut</name>
    <dbReference type="NCBI Taxonomy" id="180498"/>
    <lineage>
        <taxon>Eukaryota</taxon>
        <taxon>Viridiplantae</taxon>
        <taxon>Streptophyta</taxon>
        <taxon>Embryophyta</taxon>
        <taxon>Tracheophyta</taxon>
        <taxon>Spermatophyta</taxon>
        <taxon>Magnoliopsida</taxon>
        <taxon>eudicotyledons</taxon>
        <taxon>Gunneridae</taxon>
        <taxon>Pentapetalae</taxon>
        <taxon>rosids</taxon>
        <taxon>fabids</taxon>
        <taxon>Malpighiales</taxon>
        <taxon>Euphorbiaceae</taxon>
        <taxon>Crotonoideae</taxon>
        <taxon>Jatropheae</taxon>
        <taxon>Jatropha</taxon>
    </lineage>
</organism>
<keyword evidence="2" id="KW-1185">Reference proteome</keyword>
<protein>
    <submittedName>
        <fullName evidence="1">Uncharacterized protein</fullName>
    </submittedName>
</protein>
<sequence>MATGAAFGGSTLAEAYTMRKLHQEKMKKLEAAQKGMVANEKEEDKSANCNTGSGCFFGVFKKGHSAKISSLDHQEKQPYL</sequence>
<dbReference type="Proteomes" id="UP000027138">
    <property type="component" value="Unassembled WGS sequence"/>
</dbReference>
<accession>A0A067KLS0</accession>
<dbReference type="AlphaFoldDB" id="A0A067KLS0"/>
<gene>
    <name evidence="1" type="ORF">JCGZ_12006</name>
</gene>
<evidence type="ECO:0000313" key="1">
    <source>
        <dbReference type="EMBL" id="KDP32714.1"/>
    </source>
</evidence>
<proteinExistence type="predicted"/>
<evidence type="ECO:0000313" key="2">
    <source>
        <dbReference type="Proteomes" id="UP000027138"/>
    </source>
</evidence>
<dbReference type="PANTHER" id="PTHR34950">
    <property type="entry name" value="OS04G0457400 PROTEIN"/>
    <property type="match status" value="1"/>
</dbReference>
<dbReference type="EMBL" id="KK914570">
    <property type="protein sequence ID" value="KDP32714.1"/>
    <property type="molecule type" value="Genomic_DNA"/>
</dbReference>
<name>A0A067KLS0_JATCU</name>
<dbReference type="PANTHER" id="PTHR34950:SF14">
    <property type="entry name" value="REMORIN C-TERMINAL DOMAIN-CONTAINING PROTEIN"/>
    <property type="match status" value="1"/>
</dbReference>